<name>S6B3P4_SULDS</name>
<organism evidence="2 3">
    <name type="scientific">Sulfuricella denitrificans (strain DSM 22764 / NBRC 105220 / skB26)</name>
    <dbReference type="NCBI Taxonomy" id="1163617"/>
    <lineage>
        <taxon>Bacteria</taxon>
        <taxon>Pseudomonadati</taxon>
        <taxon>Pseudomonadota</taxon>
        <taxon>Betaproteobacteria</taxon>
        <taxon>Nitrosomonadales</taxon>
        <taxon>Sulfuricellaceae</taxon>
        <taxon>Sulfuricella</taxon>
    </lineage>
</organism>
<reference evidence="2 3" key="1">
    <citation type="journal article" date="2012" name="Appl. Environ. Microbiol.">
        <title>Draft genome sequence of a psychrotolerant sulfur-oxidizing bacterium, Sulfuricella denitrificans skB26, and proteomic insights into cold adaptation.</title>
        <authorList>
            <person name="Watanabe T."/>
            <person name="Kojima H."/>
            <person name="Fukui M."/>
        </authorList>
    </citation>
    <scope>NUCLEOTIDE SEQUENCE [LARGE SCALE GENOMIC DNA]</scope>
    <source>
        <strain evidence="3">skB26</strain>
    </source>
</reference>
<evidence type="ECO:0000256" key="1">
    <source>
        <dbReference type="ARBA" id="ARBA00007613"/>
    </source>
</evidence>
<proteinExistence type="inferred from homology"/>
<dbReference type="AlphaFoldDB" id="S6B3P4"/>
<accession>S6B3P4</accession>
<gene>
    <name evidence="2" type="ORF">SCD_n01419</name>
</gene>
<dbReference type="PANTHER" id="PTHR30203">
    <property type="entry name" value="OUTER MEMBRANE CATION EFFLUX PROTEIN"/>
    <property type="match status" value="1"/>
</dbReference>
<dbReference type="Gene3D" id="1.20.1600.10">
    <property type="entry name" value="Outer membrane efflux proteins (OEP)"/>
    <property type="match status" value="1"/>
</dbReference>
<dbReference type="eggNOG" id="COG1538">
    <property type="taxonomic scope" value="Bacteria"/>
</dbReference>
<dbReference type="STRING" id="1163617.SCD_n01419"/>
<dbReference type="OrthoDB" id="8563920at2"/>
<protein>
    <recommendedName>
        <fullName evidence="4">Outer membrane efflux protein</fullName>
    </recommendedName>
</protein>
<dbReference type="Proteomes" id="UP000015559">
    <property type="component" value="Chromosome"/>
</dbReference>
<sequence>MKIWIRPHLVSVGLAVLMLGPAVQAGELGELLQATLQHPQARAAASQAEAARAQKDAATGRYFGSAALSAGWHNYDDQRVVGVYTPGTPGSPLVSDRIGQAGLAYSLPVDLFGVIAANRERAQHDLDAAELLARQQTLLKLHQTASAYLTLQALLKQREALAIYRQRVEATHSRIKKEVELGKAAGVDARYAESELARLVADEAVLNGALIQAQADLEEAGSREKFLPTRADIHVPAWEDAASDATLPARIAQARREAARAQADESRQALLPSLSLDANYYRNIGGGDHRDTWALGGVVSLPLGVSQYRQADAQRLNARAAAEQSEAAVRDSARQLANLHAAYDAAAADALAMEKEAAYREQVAKVQREMQRLGSQTLENLFRHERDLFDARFRLEQARARAAAAWSAAQVLTGLPTENYIARMDAK</sequence>
<dbReference type="RefSeq" id="WP_009205803.1">
    <property type="nucleotide sequence ID" value="NC_022357.1"/>
</dbReference>
<dbReference type="SUPFAM" id="SSF56954">
    <property type="entry name" value="Outer membrane efflux proteins (OEP)"/>
    <property type="match status" value="1"/>
</dbReference>
<evidence type="ECO:0008006" key="4">
    <source>
        <dbReference type="Google" id="ProtNLM"/>
    </source>
</evidence>
<dbReference type="GO" id="GO:0015562">
    <property type="term" value="F:efflux transmembrane transporter activity"/>
    <property type="evidence" value="ECO:0007669"/>
    <property type="project" value="InterPro"/>
</dbReference>
<evidence type="ECO:0000313" key="2">
    <source>
        <dbReference type="EMBL" id="BAN35242.1"/>
    </source>
</evidence>
<dbReference type="InterPro" id="IPR010131">
    <property type="entry name" value="MdtP/NodT-like"/>
</dbReference>
<dbReference type="InterPro" id="IPR003423">
    <property type="entry name" value="OMP_efflux"/>
</dbReference>
<dbReference type="HOGENOM" id="CLU_660431_0_0_4"/>
<comment type="similarity">
    <text evidence="1">Belongs to the outer membrane factor (OMF) (TC 1.B.17) family.</text>
</comment>
<dbReference type="EMBL" id="AP013066">
    <property type="protein sequence ID" value="BAN35242.1"/>
    <property type="molecule type" value="Genomic_DNA"/>
</dbReference>
<dbReference type="KEGG" id="sdr:SCD_n01419"/>
<dbReference type="Pfam" id="PF02321">
    <property type="entry name" value="OEP"/>
    <property type="match status" value="1"/>
</dbReference>
<evidence type="ECO:0000313" key="3">
    <source>
        <dbReference type="Proteomes" id="UP000015559"/>
    </source>
</evidence>
<keyword evidence="3" id="KW-1185">Reference proteome</keyword>
<dbReference type="PANTHER" id="PTHR30203:SF23">
    <property type="entry name" value="OUTER MEMBRANE EFFLUX PROTEIN"/>
    <property type="match status" value="1"/>
</dbReference>